<dbReference type="Pfam" id="PF07534">
    <property type="entry name" value="TLD"/>
    <property type="match status" value="1"/>
</dbReference>
<dbReference type="GO" id="GO:0006979">
    <property type="term" value="P:response to oxidative stress"/>
    <property type="evidence" value="ECO:0007669"/>
    <property type="project" value="TreeGrafter"/>
</dbReference>
<evidence type="ECO:0000256" key="3">
    <source>
        <dbReference type="ARBA" id="ARBA00023128"/>
    </source>
</evidence>
<dbReference type="PANTHER" id="PTHR23354:SF62">
    <property type="entry name" value="MUSTARD, ISOFORM V"/>
    <property type="match status" value="1"/>
</dbReference>
<evidence type="ECO:0000256" key="4">
    <source>
        <dbReference type="ARBA" id="ARBA00040604"/>
    </source>
</evidence>
<proteinExistence type="inferred from homology"/>
<keyword evidence="3" id="KW-0496">Mitochondrion</keyword>
<reference evidence="6 7" key="1">
    <citation type="submission" date="2020-12" db="EMBL/GenBank/DDBJ databases">
        <title>Metabolic potential, ecology and presence of endohyphal bacteria is reflected in genomic diversity of Mucoromycotina.</title>
        <authorList>
            <person name="Muszewska A."/>
            <person name="Okrasinska A."/>
            <person name="Steczkiewicz K."/>
            <person name="Drgas O."/>
            <person name="Orlowska M."/>
            <person name="Perlinska-Lenart U."/>
            <person name="Aleksandrzak-Piekarczyk T."/>
            <person name="Szatraj K."/>
            <person name="Zielenkiewicz U."/>
            <person name="Pilsyk S."/>
            <person name="Malc E."/>
            <person name="Mieczkowski P."/>
            <person name="Kruszewska J.S."/>
            <person name="Biernat P."/>
            <person name="Pawlowska J."/>
        </authorList>
    </citation>
    <scope>NUCLEOTIDE SEQUENCE [LARGE SCALE GENOMIC DNA]</scope>
    <source>
        <strain evidence="6 7">CBS 142.35</strain>
    </source>
</reference>
<dbReference type="InterPro" id="IPR006571">
    <property type="entry name" value="TLDc_dom"/>
</dbReference>
<keyword evidence="7" id="KW-1185">Reference proteome</keyword>
<evidence type="ECO:0000259" key="5">
    <source>
        <dbReference type="PROSITE" id="PS51886"/>
    </source>
</evidence>
<dbReference type="SMART" id="SM00584">
    <property type="entry name" value="TLDc"/>
    <property type="match status" value="1"/>
</dbReference>
<protein>
    <recommendedName>
        <fullName evidence="4">Oxidation resistance protein 1</fullName>
    </recommendedName>
</protein>
<evidence type="ECO:0000256" key="2">
    <source>
        <dbReference type="ARBA" id="ARBA00009540"/>
    </source>
</evidence>
<dbReference type="PANTHER" id="PTHR23354">
    <property type="entry name" value="NUCLEOLAR PROTEIN 7/ESTROGEN RECEPTOR COACTIVATOR-RELATED"/>
    <property type="match status" value="1"/>
</dbReference>
<gene>
    <name evidence="6" type="ORF">INT45_003825</name>
</gene>
<sequence>MPAPKLTDRRPDTVPVLTETIADQLRPYLPRRFRVAPQWTLLYSLDQHGTSLATLYRRVCSNKGPCLLTIKDSDDQVFGAFLNETLKQSGSYYGTGECFLWKKIPTTDLCKVYPWTGKNEYMILAESDFIALGGGEGKFGLWINDDLERGHSERCPTFENEALSITPEFDCIQLEVWGFRI</sequence>
<comment type="similarity">
    <text evidence="2">Belongs to the OXR1 family.</text>
</comment>
<evidence type="ECO:0000256" key="1">
    <source>
        <dbReference type="ARBA" id="ARBA00004173"/>
    </source>
</evidence>
<dbReference type="AlphaFoldDB" id="A0A8H7SCN3"/>
<dbReference type="OrthoDB" id="26679at2759"/>
<organism evidence="6 7">
    <name type="scientific">Circinella minor</name>
    <dbReference type="NCBI Taxonomy" id="1195481"/>
    <lineage>
        <taxon>Eukaryota</taxon>
        <taxon>Fungi</taxon>
        <taxon>Fungi incertae sedis</taxon>
        <taxon>Mucoromycota</taxon>
        <taxon>Mucoromycotina</taxon>
        <taxon>Mucoromycetes</taxon>
        <taxon>Mucorales</taxon>
        <taxon>Lichtheimiaceae</taxon>
        <taxon>Circinella</taxon>
    </lineage>
</organism>
<comment type="caution">
    <text evidence="6">The sequence shown here is derived from an EMBL/GenBank/DDBJ whole genome shotgun (WGS) entry which is preliminary data.</text>
</comment>
<dbReference type="Proteomes" id="UP000646827">
    <property type="component" value="Unassembled WGS sequence"/>
</dbReference>
<dbReference type="PROSITE" id="PS51886">
    <property type="entry name" value="TLDC"/>
    <property type="match status" value="1"/>
</dbReference>
<name>A0A8H7SCN3_9FUNG</name>
<dbReference type="GO" id="GO:0005634">
    <property type="term" value="C:nucleus"/>
    <property type="evidence" value="ECO:0007669"/>
    <property type="project" value="TreeGrafter"/>
</dbReference>
<evidence type="ECO:0000313" key="7">
    <source>
        <dbReference type="Proteomes" id="UP000646827"/>
    </source>
</evidence>
<accession>A0A8H7SCN3</accession>
<comment type="subcellular location">
    <subcellularLocation>
        <location evidence="1">Mitochondrion</location>
    </subcellularLocation>
</comment>
<evidence type="ECO:0000313" key="6">
    <source>
        <dbReference type="EMBL" id="KAG2227095.1"/>
    </source>
</evidence>
<dbReference type="GO" id="GO:0005739">
    <property type="term" value="C:mitochondrion"/>
    <property type="evidence" value="ECO:0007669"/>
    <property type="project" value="UniProtKB-SubCell"/>
</dbReference>
<feature type="domain" description="TLDc" evidence="5">
    <location>
        <begin position="15"/>
        <end position="180"/>
    </location>
</feature>
<dbReference type="EMBL" id="JAEPRB010000010">
    <property type="protein sequence ID" value="KAG2227095.1"/>
    <property type="molecule type" value="Genomic_DNA"/>
</dbReference>